<feature type="region of interest" description="Disordered" evidence="2">
    <location>
        <begin position="254"/>
        <end position="279"/>
    </location>
</feature>
<name>A0AAE1NWW7_9EUCA</name>
<dbReference type="GO" id="GO:0045597">
    <property type="term" value="P:positive regulation of cell differentiation"/>
    <property type="evidence" value="ECO:0007669"/>
    <property type="project" value="TreeGrafter"/>
</dbReference>
<evidence type="ECO:0000259" key="3">
    <source>
        <dbReference type="Pfam" id="PF19035"/>
    </source>
</evidence>
<dbReference type="GO" id="GO:0007165">
    <property type="term" value="P:signal transduction"/>
    <property type="evidence" value="ECO:0007669"/>
    <property type="project" value="InterPro"/>
</dbReference>
<dbReference type="Pfam" id="PF19035">
    <property type="entry name" value="TSP1_CCN"/>
    <property type="match status" value="1"/>
</dbReference>
<dbReference type="GO" id="GO:0007155">
    <property type="term" value="P:cell adhesion"/>
    <property type="evidence" value="ECO:0007669"/>
    <property type="project" value="TreeGrafter"/>
</dbReference>
<evidence type="ECO:0000256" key="1">
    <source>
        <dbReference type="ARBA" id="ARBA00022729"/>
    </source>
</evidence>
<proteinExistence type="predicted"/>
<evidence type="ECO:0000256" key="2">
    <source>
        <dbReference type="SAM" id="MobiDB-lite"/>
    </source>
</evidence>
<dbReference type="Proteomes" id="UP001292094">
    <property type="component" value="Unassembled WGS sequence"/>
</dbReference>
<evidence type="ECO:0000313" key="4">
    <source>
        <dbReference type="EMBL" id="KAK4296984.1"/>
    </source>
</evidence>
<dbReference type="EMBL" id="JAWZYT010003732">
    <property type="protein sequence ID" value="KAK4296984.1"/>
    <property type="molecule type" value="Genomic_DNA"/>
</dbReference>
<protein>
    <recommendedName>
        <fullName evidence="3">CCN TSP1 domain-containing protein</fullName>
    </recommendedName>
</protein>
<keyword evidence="1" id="KW-0732">Signal</keyword>
<accession>A0AAE1NWW7</accession>
<feature type="compositionally biased region" description="Basic and acidic residues" evidence="2">
    <location>
        <begin position="269"/>
        <end position="279"/>
    </location>
</feature>
<dbReference type="PANTHER" id="PTHR11348:SF17">
    <property type="entry name" value="CCN"/>
    <property type="match status" value="1"/>
</dbReference>
<dbReference type="GO" id="GO:0031012">
    <property type="term" value="C:extracellular matrix"/>
    <property type="evidence" value="ECO:0007669"/>
    <property type="project" value="TreeGrafter"/>
</dbReference>
<gene>
    <name evidence="4" type="ORF">Pmani_030567</name>
</gene>
<dbReference type="PANTHER" id="PTHR11348">
    <property type="entry name" value="CONNECTIVE TISSUE GROWTH FACTOR-RELATED"/>
    <property type="match status" value="1"/>
</dbReference>
<comment type="caution">
    <text evidence="4">The sequence shown here is derived from an EMBL/GenBank/DDBJ whole genome shotgun (WGS) entry which is preliminary data.</text>
</comment>
<dbReference type="GO" id="GO:0008201">
    <property type="term" value="F:heparin binding"/>
    <property type="evidence" value="ECO:0007669"/>
    <property type="project" value="TreeGrafter"/>
</dbReference>
<feature type="domain" description="CCN TSP1" evidence="3">
    <location>
        <begin position="6"/>
        <end position="50"/>
    </location>
</feature>
<evidence type="ECO:0000313" key="5">
    <source>
        <dbReference type="Proteomes" id="UP001292094"/>
    </source>
</evidence>
<dbReference type="GO" id="GO:0005615">
    <property type="term" value="C:extracellular space"/>
    <property type="evidence" value="ECO:0007669"/>
    <property type="project" value="TreeGrafter"/>
</dbReference>
<keyword evidence="5" id="KW-1185">Reference proteome</keyword>
<dbReference type="InterPro" id="IPR043973">
    <property type="entry name" value="TSP1_CCN"/>
</dbReference>
<reference evidence="4" key="1">
    <citation type="submission" date="2023-11" db="EMBL/GenBank/DDBJ databases">
        <title>Genome assemblies of two species of porcelain crab, Petrolisthes cinctipes and Petrolisthes manimaculis (Anomura: Porcellanidae).</title>
        <authorList>
            <person name="Angst P."/>
        </authorList>
    </citation>
    <scope>NUCLEOTIDE SEQUENCE</scope>
    <source>
        <strain evidence="4">PB745_02</strain>
        <tissue evidence="4">Gill</tissue>
    </source>
</reference>
<organism evidence="4 5">
    <name type="scientific">Petrolisthes manimaculis</name>
    <dbReference type="NCBI Taxonomy" id="1843537"/>
    <lineage>
        <taxon>Eukaryota</taxon>
        <taxon>Metazoa</taxon>
        <taxon>Ecdysozoa</taxon>
        <taxon>Arthropoda</taxon>
        <taxon>Crustacea</taxon>
        <taxon>Multicrustacea</taxon>
        <taxon>Malacostraca</taxon>
        <taxon>Eumalacostraca</taxon>
        <taxon>Eucarida</taxon>
        <taxon>Decapoda</taxon>
        <taxon>Pleocyemata</taxon>
        <taxon>Anomura</taxon>
        <taxon>Galatheoidea</taxon>
        <taxon>Porcellanidae</taxon>
        <taxon>Petrolisthes</taxon>
    </lineage>
</organism>
<sequence length="279" mass="31879">MGPPECDRVSGKWSPCSVQSCGTGVSIRWSTDNTHCHLANQTRLCQLRPCNYRGVSMITQPHLQFQRKHHIRRGHQCKATLRSEVTVRLRVGWCISERRYKPKMCASCPTRCCSIYSSTTISIPFLCPLHANTNLGAVPYARHPAHQQVTTHAPSVYEMMDEGQPVSEEAVLSYPQPQQMDQGLSYDNLVAANDNPYIDDDEEWDDSEKEFQHENLWMEDDILYDDIKRENYETIHYQVEWILRCKCAPTCATQDLASDSPTPPPLTDPSRHDTLPNLT</sequence>
<dbReference type="AlphaFoldDB" id="A0AAE1NWW7"/>
<dbReference type="InterPro" id="IPR050941">
    <property type="entry name" value="CCN"/>
</dbReference>
<dbReference type="GO" id="GO:0005178">
    <property type="term" value="F:integrin binding"/>
    <property type="evidence" value="ECO:0007669"/>
    <property type="project" value="TreeGrafter"/>
</dbReference>